<dbReference type="EMBL" id="CAMXCT020000129">
    <property type="protein sequence ID" value="CAL1127723.1"/>
    <property type="molecule type" value="Genomic_DNA"/>
</dbReference>
<proteinExistence type="inferred from homology"/>
<dbReference type="PANTHER" id="PTHR31488">
    <property type="entry name" value="DPY-19-LIKE 1, LIKE (H. SAPIENS)"/>
    <property type="match status" value="1"/>
</dbReference>
<evidence type="ECO:0000256" key="7">
    <source>
        <dbReference type="ARBA" id="ARBA00023136"/>
    </source>
</evidence>
<accession>A0A9P1BL00</accession>
<dbReference type="Pfam" id="PF10034">
    <property type="entry name" value="Dpy19"/>
    <property type="match status" value="1"/>
</dbReference>
<comment type="subcellular location">
    <subcellularLocation>
        <location evidence="1">Membrane</location>
        <topology evidence="1">Multi-pass membrane protein</topology>
    </subcellularLocation>
</comment>
<keyword evidence="5" id="KW-0812">Transmembrane</keyword>
<dbReference type="InterPro" id="IPR011990">
    <property type="entry name" value="TPR-like_helical_dom_sf"/>
</dbReference>
<comment type="caution">
    <text evidence="8">The sequence shown here is derived from an EMBL/GenBank/DDBJ whole genome shotgun (WGS) entry which is preliminary data.</text>
</comment>
<dbReference type="OrthoDB" id="537915at2759"/>
<keyword evidence="3" id="KW-0328">Glycosyltransferase</keyword>
<dbReference type="PANTHER" id="PTHR31488:SF1">
    <property type="entry name" value="C-MANNOSYLTRANSFERASE DPY19L1"/>
    <property type="match status" value="1"/>
</dbReference>
<dbReference type="GO" id="GO:0005637">
    <property type="term" value="C:nuclear inner membrane"/>
    <property type="evidence" value="ECO:0007669"/>
    <property type="project" value="TreeGrafter"/>
</dbReference>
<evidence type="ECO:0000256" key="1">
    <source>
        <dbReference type="ARBA" id="ARBA00004141"/>
    </source>
</evidence>
<dbReference type="Proteomes" id="UP001152797">
    <property type="component" value="Unassembled WGS sequence"/>
</dbReference>
<dbReference type="SUPFAM" id="SSF48452">
    <property type="entry name" value="TPR-like"/>
    <property type="match status" value="1"/>
</dbReference>
<name>A0A9P1BL00_9DINO</name>
<dbReference type="Gene3D" id="1.25.40.10">
    <property type="entry name" value="Tetratricopeptide repeat domain"/>
    <property type="match status" value="1"/>
</dbReference>
<evidence type="ECO:0000313" key="10">
    <source>
        <dbReference type="Proteomes" id="UP001152797"/>
    </source>
</evidence>
<evidence type="ECO:0000313" key="8">
    <source>
        <dbReference type="EMBL" id="CAI3974348.1"/>
    </source>
</evidence>
<evidence type="ECO:0000313" key="9">
    <source>
        <dbReference type="EMBL" id="CAL4761660.1"/>
    </source>
</evidence>
<dbReference type="EMBL" id="CAMXCT010000129">
    <property type="protein sequence ID" value="CAI3974348.1"/>
    <property type="molecule type" value="Genomic_DNA"/>
</dbReference>
<sequence>MIHLFPCLNDQEGICQHTADKISNDGDLADLYDWFNNEDLRSSPVLASMNLAGSMRAFTDVPMIIHPQFESENLRKRVQKAYELYNCGSEESFARTMRELKAQLVIFEYSRCFFTPYKLDDKRKNCNAKKHQTEDLMCLKLHARSRFFKLVFMNGNYAVFRLRKEPLPGSTPRAVDVRTWLDEESNWEEYARRCSRRKPCGARLMEAAAHFEHGLKKPQAAAAIRKWALRLFPDDGYVNYYQARYLDVDANRPQEAKAYYEKALKILPNNPKILTEVILFHDLVLQDPSFSARLVQRRSRDSKGKEKSILEMMGPGVGLLMCEAAVAAKTGGNQELSQKLWARARQLVPLGQCVKNNWPIMNDESKPEDSSYDQHYTRWAKIWMMVAGGVNLELTPHHQANARFLVDDEMTLWS</sequence>
<protein>
    <submittedName>
        <fullName evidence="9">C-mannosyltransferase DPY19L3</fullName>
    </submittedName>
</protein>
<keyword evidence="10" id="KW-1185">Reference proteome</keyword>
<dbReference type="EMBL" id="CAMXCT030000129">
    <property type="protein sequence ID" value="CAL4761660.1"/>
    <property type="molecule type" value="Genomic_DNA"/>
</dbReference>
<evidence type="ECO:0000256" key="5">
    <source>
        <dbReference type="ARBA" id="ARBA00022692"/>
    </source>
</evidence>
<keyword evidence="4" id="KW-0808">Transferase</keyword>
<keyword evidence="6" id="KW-1133">Transmembrane helix</keyword>
<evidence type="ECO:0000256" key="4">
    <source>
        <dbReference type="ARBA" id="ARBA00022679"/>
    </source>
</evidence>
<reference evidence="8" key="1">
    <citation type="submission" date="2022-10" db="EMBL/GenBank/DDBJ databases">
        <authorList>
            <person name="Chen Y."/>
            <person name="Dougan E. K."/>
            <person name="Chan C."/>
            <person name="Rhodes N."/>
            <person name="Thang M."/>
        </authorList>
    </citation>
    <scope>NUCLEOTIDE SEQUENCE</scope>
</reference>
<dbReference type="AlphaFoldDB" id="A0A9P1BL00"/>
<evidence type="ECO:0000256" key="2">
    <source>
        <dbReference type="ARBA" id="ARBA00008744"/>
    </source>
</evidence>
<comment type="similarity">
    <text evidence="2">Belongs to the dpy-19 family.</text>
</comment>
<keyword evidence="7" id="KW-0472">Membrane</keyword>
<reference evidence="9 10" key="2">
    <citation type="submission" date="2024-05" db="EMBL/GenBank/DDBJ databases">
        <authorList>
            <person name="Chen Y."/>
            <person name="Shah S."/>
            <person name="Dougan E. K."/>
            <person name="Thang M."/>
            <person name="Chan C."/>
        </authorList>
    </citation>
    <scope>NUCLEOTIDE SEQUENCE [LARGE SCALE GENOMIC DNA]</scope>
</reference>
<dbReference type="InterPro" id="IPR018732">
    <property type="entry name" value="Dpy-19/Dpy-19-like"/>
</dbReference>
<evidence type="ECO:0000256" key="3">
    <source>
        <dbReference type="ARBA" id="ARBA00022676"/>
    </source>
</evidence>
<organism evidence="8">
    <name type="scientific">Cladocopium goreaui</name>
    <dbReference type="NCBI Taxonomy" id="2562237"/>
    <lineage>
        <taxon>Eukaryota</taxon>
        <taxon>Sar</taxon>
        <taxon>Alveolata</taxon>
        <taxon>Dinophyceae</taxon>
        <taxon>Suessiales</taxon>
        <taxon>Symbiodiniaceae</taxon>
        <taxon>Cladocopium</taxon>
    </lineage>
</organism>
<dbReference type="GO" id="GO:0000030">
    <property type="term" value="F:mannosyltransferase activity"/>
    <property type="evidence" value="ECO:0007669"/>
    <property type="project" value="TreeGrafter"/>
</dbReference>
<evidence type="ECO:0000256" key="6">
    <source>
        <dbReference type="ARBA" id="ARBA00022989"/>
    </source>
</evidence>
<gene>
    <name evidence="8" type="ORF">C1SCF055_LOCUS2759</name>
</gene>